<dbReference type="AlphaFoldDB" id="A0A382JVU5"/>
<accession>A0A382JVU5</accession>
<feature type="non-terminal residue" evidence="1">
    <location>
        <position position="81"/>
    </location>
</feature>
<evidence type="ECO:0000313" key="1">
    <source>
        <dbReference type="EMBL" id="SVC16008.1"/>
    </source>
</evidence>
<organism evidence="1">
    <name type="scientific">marine metagenome</name>
    <dbReference type="NCBI Taxonomy" id="408172"/>
    <lineage>
        <taxon>unclassified sequences</taxon>
        <taxon>metagenomes</taxon>
        <taxon>ecological metagenomes</taxon>
    </lineage>
</organism>
<gene>
    <name evidence="1" type="ORF">METZ01_LOCUS268862</name>
</gene>
<protein>
    <submittedName>
        <fullName evidence="1">Uncharacterized protein</fullName>
    </submittedName>
</protein>
<dbReference type="EMBL" id="UINC01076648">
    <property type="protein sequence ID" value="SVC16008.1"/>
    <property type="molecule type" value="Genomic_DNA"/>
</dbReference>
<name>A0A382JVU5_9ZZZZ</name>
<reference evidence="1" key="1">
    <citation type="submission" date="2018-05" db="EMBL/GenBank/DDBJ databases">
        <authorList>
            <person name="Lanie J.A."/>
            <person name="Ng W.-L."/>
            <person name="Kazmierczak K.M."/>
            <person name="Andrzejewski T.M."/>
            <person name="Davidsen T.M."/>
            <person name="Wayne K.J."/>
            <person name="Tettelin H."/>
            <person name="Glass J.I."/>
            <person name="Rusch D."/>
            <person name="Podicherti R."/>
            <person name="Tsui H.-C.T."/>
            <person name="Winkler M.E."/>
        </authorList>
    </citation>
    <scope>NUCLEOTIDE SEQUENCE</scope>
</reference>
<sequence>MVNLHLSFLSTCMLLWASFSIMPSLEGAQKNLHIGTSYRGIAEKLITAALADSFAYNRLAELTDSFGPRFSGTKNLEDAID</sequence>
<proteinExistence type="predicted"/>